<evidence type="ECO:0000313" key="4">
    <source>
        <dbReference type="EMBL" id="GES14763.1"/>
    </source>
</evidence>
<keyword evidence="4" id="KW-0032">Aminotransferase</keyword>
<dbReference type="PIRSF" id="PIRSF000521">
    <property type="entry name" value="Transaminase_4ab_Lys_Orn"/>
    <property type="match status" value="1"/>
</dbReference>
<dbReference type="Gene3D" id="3.90.1150.10">
    <property type="entry name" value="Aspartate Aminotransferase, domain 1"/>
    <property type="match status" value="1"/>
</dbReference>
<dbReference type="PANTHER" id="PTHR43094">
    <property type="entry name" value="AMINOTRANSFERASE"/>
    <property type="match status" value="1"/>
</dbReference>
<comment type="caution">
    <text evidence="4">The sequence shown here is derived from an EMBL/GenBank/DDBJ whole genome shotgun (WGS) entry which is preliminary data.</text>
</comment>
<dbReference type="RefSeq" id="WP_170322928.1">
    <property type="nucleotide sequence ID" value="NZ_BAAAHL010000007.1"/>
</dbReference>
<dbReference type="InterPro" id="IPR005814">
    <property type="entry name" value="Aminotrans_3"/>
</dbReference>
<organism evidence="4 5">
    <name type="scientific">Acrocarpospora macrocephala</name>
    <dbReference type="NCBI Taxonomy" id="150177"/>
    <lineage>
        <taxon>Bacteria</taxon>
        <taxon>Bacillati</taxon>
        <taxon>Actinomycetota</taxon>
        <taxon>Actinomycetes</taxon>
        <taxon>Streptosporangiales</taxon>
        <taxon>Streptosporangiaceae</taxon>
        <taxon>Acrocarpospora</taxon>
    </lineage>
</organism>
<reference evidence="4 5" key="1">
    <citation type="submission" date="2019-10" db="EMBL/GenBank/DDBJ databases">
        <title>Whole genome shotgun sequence of Acrocarpospora macrocephala NBRC 16266.</title>
        <authorList>
            <person name="Ichikawa N."/>
            <person name="Kimura A."/>
            <person name="Kitahashi Y."/>
            <person name="Komaki H."/>
            <person name="Oguchi A."/>
        </authorList>
    </citation>
    <scope>NUCLEOTIDE SEQUENCE [LARGE SCALE GENOMIC DNA]</scope>
    <source>
        <strain evidence="4 5">NBRC 16266</strain>
    </source>
</reference>
<dbReference type="InterPro" id="IPR049704">
    <property type="entry name" value="Aminotrans_3_PPA_site"/>
</dbReference>
<dbReference type="EMBL" id="BLAE01000064">
    <property type="protein sequence ID" value="GES14763.1"/>
    <property type="molecule type" value="Genomic_DNA"/>
</dbReference>
<dbReference type="PANTHER" id="PTHR43094:SF1">
    <property type="entry name" value="AMINOTRANSFERASE CLASS-III"/>
    <property type="match status" value="1"/>
</dbReference>
<evidence type="ECO:0000256" key="1">
    <source>
        <dbReference type="ARBA" id="ARBA00008954"/>
    </source>
</evidence>
<dbReference type="SUPFAM" id="SSF53383">
    <property type="entry name" value="PLP-dependent transferases"/>
    <property type="match status" value="1"/>
</dbReference>
<keyword evidence="2 3" id="KW-0663">Pyridoxal phosphate</keyword>
<name>A0A5M3X7C6_9ACTN</name>
<dbReference type="InterPro" id="IPR015422">
    <property type="entry name" value="PyrdxlP-dep_Trfase_small"/>
</dbReference>
<dbReference type="GO" id="GO:0008483">
    <property type="term" value="F:transaminase activity"/>
    <property type="evidence" value="ECO:0007669"/>
    <property type="project" value="UniProtKB-KW"/>
</dbReference>
<evidence type="ECO:0000256" key="3">
    <source>
        <dbReference type="RuleBase" id="RU003560"/>
    </source>
</evidence>
<dbReference type="CDD" id="cd00610">
    <property type="entry name" value="OAT_like"/>
    <property type="match status" value="1"/>
</dbReference>
<protein>
    <submittedName>
        <fullName evidence="4">Putative aminotransferase YhxA</fullName>
    </submittedName>
</protein>
<accession>A0A5M3X7C6</accession>
<dbReference type="InterPro" id="IPR015424">
    <property type="entry name" value="PyrdxlP-dep_Trfase"/>
</dbReference>
<dbReference type="Pfam" id="PF00202">
    <property type="entry name" value="Aminotran_3"/>
    <property type="match status" value="1"/>
</dbReference>
<dbReference type="Proteomes" id="UP000331127">
    <property type="component" value="Unassembled WGS sequence"/>
</dbReference>
<sequence length="426" mass="46271">MSYVHPMWHHSVLAPEHAPAPVVLERAEGVYLWDREGNRYIDGLASFGACIVGHGRPELAQAAYDQMSSGAHLAPVFGCTNDVSRRLAERLLALTGHSGGSVRFATSGSEAVEAAFRIALNYHLNRGDTERRIILATEGSYHGTTVATLAAAGRGENRHFMRDLDDMFVRLPATPQQEEAASAEFLEALRSTIERVGPHRIAAFVAEPIPVSFGIRIPHHDHWRKVKELLHEHGILYIADEVLNGFGRTGELFAEQHFGVTGDLITMSKGLSSGYFPISACVASAAVTAAFDEYGERALRHMGTYSAHAAGCAVAMRTIDIIEDEALVENARIQGARVGAGLTALAAEFPGRVHPPTGLGLFWTVVLNPDGDRQLAREVLAECRARGMITQANGNVLYFYLPLVVTAEEVDESLVILSESFRAVLK</sequence>
<dbReference type="GO" id="GO:0030170">
    <property type="term" value="F:pyridoxal phosphate binding"/>
    <property type="evidence" value="ECO:0007669"/>
    <property type="project" value="InterPro"/>
</dbReference>
<gene>
    <name evidence="4" type="primary">yhxA</name>
    <name evidence="4" type="ORF">Amac_083600</name>
</gene>
<evidence type="ECO:0000256" key="2">
    <source>
        <dbReference type="ARBA" id="ARBA00022898"/>
    </source>
</evidence>
<keyword evidence="4" id="KW-0808">Transferase</keyword>
<dbReference type="InterPro" id="IPR015421">
    <property type="entry name" value="PyrdxlP-dep_Trfase_major"/>
</dbReference>
<comment type="similarity">
    <text evidence="1 3">Belongs to the class-III pyridoxal-phosphate-dependent aminotransferase family.</text>
</comment>
<dbReference type="Gene3D" id="3.40.640.10">
    <property type="entry name" value="Type I PLP-dependent aspartate aminotransferase-like (Major domain)"/>
    <property type="match status" value="1"/>
</dbReference>
<dbReference type="AlphaFoldDB" id="A0A5M3X7C6"/>
<keyword evidence="5" id="KW-1185">Reference proteome</keyword>
<proteinExistence type="inferred from homology"/>
<dbReference type="PROSITE" id="PS00600">
    <property type="entry name" value="AA_TRANSFER_CLASS_3"/>
    <property type="match status" value="1"/>
</dbReference>
<evidence type="ECO:0000313" key="5">
    <source>
        <dbReference type="Proteomes" id="UP000331127"/>
    </source>
</evidence>